<evidence type="ECO:0000259" key="5">
    <source>
        <dbReference type="SMART" id="SM00249"/>
    </source>
</evidence>
<feature type="region of interest" description="Disordered" evidence="4">
    <location>
        <begin position="430"/>
        <end position="463"/>
    </location>
</feature>
<dbReference type="SUPFAM" id="SSF57903">
    <property type="entry name" value="FYVE/PHD zinc finger"/>
    <property type="match status" value="1"/>
</dbReference>
<evidence type="ECO:0000256" key="1">
    <source>
        <dbReference type="ARBA" id="ARBA00022723"/>
    </source>
</evidence>
<evidence type="ECO:0000313" key="7">
    <source>
        <dbReference type="Proteomes" id="UP001515480"/>
    </source>
</evidence>
<dbReference type="GO" id="GO:0008270">
    <property type="term" value="F:zinc ion binding"/>
    <property type="evidence" value="ECO:0007669"/>
    <property type="project" value="UniProtKB-KW"/>
</dbReference>
<evidence type="ECO:0000313" key="6">
    <source>
        <dbReference type="EMBL" id="KAL1520291.1"/>
    </source>
</evidence>
<feature type="compositionally biased region" description="Basic residues" evidence="4">
    <location>
        <begin position="453"/>
        <end position="463"/>
    </location>
</feature>
<evidence type="ECO:0000256" key="3">
    <source>
        <dbReference type="ARBA" id="ARBA00022833"/>
    </source>
</evidence>
<dbReference type="PANTHER" id="PTHR13793:SF107">
    <property type="entry name" value="BROMODOMAIN-CONTAINING PROTEIN HOMOLOG"/>
    <property type="match status" value="1"/>
</dbReference>
<dbReference type="GO" id="GO:0006357">
    <property type="term" value="P:regulation of transcription by RNA polymerase II"/>
    <property type="evidence" value="ECO:0007669"/>
    <property type="project" value="TreeGrafter"/>
</dbReference>
<proteinExistence type="predicted"/>
<feature type="compositionally biased region" description="Low complexity" evidence="4">
    <location>
        <begin position="12"/>
        <end position="29"/>
    </location>
</feature>
<comment type="caution">
    <text evidence="6">The sequence shown here is derived from an EMBL/GenBank/DDBJ whole genome shotgun (WGS) entry which is preliminary data.</text>
</comment>
<dbReference type="SMART" id="SM00249">
    <property type="entry name" value="PHD"/>
    <property type="match status" value="2"/>
</dbReference>
<dbReference type="AlphaFoldDB" id="A0AB34JHU1"/>
<keyword evidence="2" id="KW-0863">Zinc-finger</keyword>
<dbReference type="EMBL" id="JBGBPQ010000008">
    <property type="protein sequence ID" value="KAL1520291.1"/>
    <property type="molecule type" value="Genomic_DNA"/>
</dbReference>
<dbReference type="InterPro" id="IPR001965">
    <property type="entry name" value="Znf_PHD"/>
</dbReference>
<keyword evidence="3" id="KW-0862">Zinc</keyword>
<organism evidence="6 7">
    <name type="scientific">Prymnesium parvum</name>
    <name type="common">Toxic golden alga</name>
    <dbReference type="NCBI Taxonomy" id="97485"/>
    <lineage>
        <taxon>Eukaryota</taxon>
        <taxon>Haptista</taxon>
        <taxon>Haptophyta</taxon>
        <taxon>Prymnesiophyceae</taxon>
        <taxon>Prymnesiales</taxon>
        <taxon>Prymnesiaceae</taxon>
        <taxon>Prymnesium</taxon>
    </lineage>
</organism>
<dbReference type="InterPro" id="IPR019787">
    <property type="entry name" value="Znf_PHD-finger"/>
</dbReference>
<evidence type="ECO:0000256" key="4">
    <source>
        <dbReference type="SAM" id="MobiDB-lite"/>
    </source>
</evidence>
<feature type="domain" description="Zinc finger PHD-type" evidence="5">
    <location>
        <begin position="211"/>
        <end position="264"/>
    </location>
</feature>
<reference evidence="6 7" key="1">
    <citation type="journal article" date="2024" name="Science">
        <title>Giant polyketide synthase enzymes in the biosynthesis of giant marine polyether toxins.</title>
        <authorList>
            <person name="Fallon T.R."/>
            <person name="Shende V.V."/>
            <person name="Wierzbicki I.H."/>
            <person name="Pendleton A.L."/>
            <person name="Watervoot N.F."/>
            <person name="Auber R.P."/>
            <person name="Gonzalez D.J."/>
            <person name="Wisecaver J.H."/>
            <person name="Moore B.S."/>
        </authorList>
    </citation>
    <scope>NUCLEOTIDE SEQUENCE [LARGE SCALE GENOMIC DNA]</scope>
    <source>
        <strain evidence="6 7">12B1</strain>
    </source>
</reference>
<dbReference type="Gene3D" id="3.30.40.10">
    <property type="entry name" value="Zinc/RING finger domain, C3HC4 (zinc finger)"/>
    <property type="match status" value="2"/>
</dbReference>
<evidence type="ECO:0000256" key="2">
    <source>
        <dbReference type="ARBA" id="ARBA00022771"/>
    </source>
</evidence>
<keyword evidence="1" id="KW-0479">Metal-binding</keyword>
<accession>A0AB34JHU1</accession>
<feature type="region of interest" description="Disordered" evidence="4">
    <location>
        <begin position="1"/>
        <end position="44"/>
    </location>
</feature>
<name>A0AB34JHU1_PRYPA</name>
<dbReference type="PANTHER" id="PTHR13793">
    <property type="entry name" value="PHD FINGER PROTEINS"/>
    <property type="match status" value="1"/>
</dbReference>
<dbReference type="InterPro" id="IPR050701">
    <property type="entry name" value="Histone_Mod_Regulator"/>
</dbReference>
<dbReference type="Proteomes" id="UP001515480">
    <property type="component" value="Unassembled WGS sequence"/>
</dbReference>
<dbReference type="InterPro" id="IPR013083">
    <property type="entry name" value="Znf_RING/FYVE/PHD"/>
</dbReference>
<gene>
    <name evidence="6" type="ORF">AB1Y20_021883</name>
</gene>
<protein>
    <recommendedName>
        <fullName evidence="5">Zinc finger PHD-type domain-containing protein</fullName>
    </recommendedName>
</protein>
<dbReference type="Pfam" id="PF13831">
    <property type="entry name" value="PHD_2"/>
    <property type="match status" value="1"/>
</dbReference>
<keyword evidence="7" id="KW-1185">Reference proteome</keyword>
<dbReference type="Pfam" id="PF13832">
    <property type="entry name" value="zf-HC5HC2H_2"/>
    <property type="match status" value="1"/>
</dbReference>
<dbReference type="InterPro" id="IPR011011">
    <property type="entry name" value="Znf_FYVE_PHD"/>
</dbReference>
<feature type="domain" description="Zinc finger PHD-type" evidence="5">
    <location>
        <begin position="50"/>
        <end position="93"/>
    </location>
</feature>
<sequence>MASPAGAHKESTGLSTSGAADSAGSSAAGKENLSSPSNGPAACPPCRRQVCEVCADGAEAHAMLVCTGCAARAHAECYGWPDGAHGWKCDACSACRGRDGALCALCGDGGGAMLRTAEGQWSHGVCALYVPAVAIVADAPNRRLLVRGVPAALERLACALPAGSGGMAAEERAEDAAVRCPKDERCLRPARHPGKCKLKRPHAQGGGAAAACALCARGGGVVRCAAAQCAVQLHPHCALRAGLRLGSHAHFGAEWYFVLCRGHSLEAAEHLPTHLPTHLPRGLVEAAAVSRGAAGGAPLEWQPGSYAMAHETKSAKLARLLDAERAQRKTTEQLEQFNDFISPHSMEAEIDSAPRLLQAVPAAVDRKLWDGANASGWRAFRRFPSSKYNWIYVAPNGRRLKTRTEAVAYSAVGVEKTNATYPKVRLIMSRGGAPAPRDDEVISSVVRTDGEVRRKKQQKAHRR</sequence>